<proteinExistence type="inferred from homology"/>
<evidence type="ECO:0000259" key="3">
    <source>
        <dbReference type="Pfam" id="PF03981"/>
    </source>
</evidence>
<dbReference type="InterPro" id="IPR021150">
    <property type="entry name" value="Ubiq_cyt_c_chap"/>
</dbReference>
<protein>
    <submittedName>
        <fullName evidence="4">Ubiquinol-cytochrome C chaperone family protein</fullName>
    </submittedName>
</protein>
<sequence length="185" mass="21339">MIKKILEWIRGDLTQLELYNKVVTHSRQELYFTELNIEDSVTGRFENIVLHLFLVINRIAAEEGVKSPRVRALQEAFVMDMDRNLREMGIGDMSVGKKVKSMAAGWFSTAKMYEAALQSDAPLDAMTEALFEQVYREKENAQAERLALHILALSKYLFSLKIETITQNKFEYPSLTSEENDLIKR</sequence>
<evidence type="ECO:0000256" key="1">
    <source>
        <dbReference type="ARBA" id="ARBA00006407"/>
    </source>
</evidence>
<organism evidence="4 5">
    <name type="scientific">Temperatibacter marinus</name>
    <dbReference type="NCBI Taxonomy" id="1456591"/>
    <lineage>
        <taxon>Bacteria</taxon>
        <taxon>Pseudomonadati</taxon>
        <taxon>Pseudomonadota</taxon>
        <taxon>Alphaproteobacteria</taxon>
        <taxon>Kordiimonadales</taxon>
        <taxon>Temperatibacteraceae</taxon>
        <taxon>Temperatibacter</taxon>
    </lineage>
</organism>
<evidence type="ECO:0000313" key="4">
    <source>
        <dbReference type="EMBL" id="WND02239.1"/>
    </source>
</evidence>
<dbReference type="AlphaFoldDB" id="A0AA52EGS1"/>
<comment type="similarity">
    <text evidence="1">Belongs to the CBP3 family.</text>
</comment>
<dbReference type="Proteomes" id="UP001268683">
    <property type="component" value="Chromosome"/>
</dbReference>
<keyword evidence="5" id="KW-1185">Reference proteome</keyword>
<reference evidence="4" key="1">
    <citation type="submission" date="2023-04" db="EMBL/GenBank/DDBJ databases">
        <title>Complete genome sequence of Temperatibacter marinus.</title>
        <authorList>
            <person name="Rong J.-C."/>
            <person name="Yi M.-L."/>
            <person name="Zhao Q."/>
        </authorList>
    </citation>
    <scope>NUCLEOTIDE SEQUENCE</scope>
    <source>
        <strain evidence="4">NBRC 110045</strain>
    </source>
</reference>
<feature type="domain" description="Ubiquinol-cytochrome c chaperone" evidence="3">
    <location>
        <begin position="34"/>
        <end position="170"/>
    </location>
</feature>
<dbReference type="RefSeq" id="WP_310798075.1">
    <property type="nucleotide sequence ID" value="NZ_CP123872.1"/>
</dbReference>
<accession>A0AA52EGS1</accession>
<dbReference type="EMBL" id="CP123872">
    <property type="protein sequence ID" value="WND02239.1"/>
    <property type="molecule type" value="Genomic_DNA"/>
</dbReference>
<comment type="similarity">
    <text evidence="2">Belongs to the UPF0174 family.</text>
</comment>
<evidence type="ECO:0000256" key="2">
    <source>
        <dbReference type="ARBA" id="ARBA00006436"/>
    </source>
</evidence>
<dbReference type="PANTHER" id="PTHR12184">
    <property type="entry name" value="UBIQUINOL-CYTOCHROME C REDUCTASE COMPLEX ASSEMBLY FACTOR 1 FAMILY MEMBER"/>
    <property type="match status" value="1"/>
</dbReference>
<dbReference type="Pfam" id="PF03981">
    <property type="entry name" value="Ubiq_cyt_C_chap"/>
    <property type="match status" value="1"/>
</dbReference>
<evidence type="ECO:0000313" key="5">
    <source>
        <dbReference type="Proteomes" id="UP001268683"/>
    </source>
</evidence>
<dbReference type="InterPro" id="IPR007129">
    <property type="entry name" value="Ubiqinol_cyt_c_chaperone_CPB3"/>
</dbReference>
<gene>
    <name evidence="4" type="ORF">QGN29_11820</name>
</gene>
<dbReference type="PANTHER" id="PTHR12184:SF1">
    <property type="entry name" value="UBIQUINOL-CYTOCHROME-C REDUCTASE COMPLEX ASSEMBLY FACTOR 1"/>
    <property type="match status" value="1"/>
</dbReference>
<dbReference type="KEGG" id="tmk:QGN29_11820"/>
<name>A0AA52EGS1_9PROT</name>